<keyword evidence="2" id="KW-0560">Oxidoreductase</keyword>
<evidence type="ECO:0000256" key="4">
    <source>
        <dbReference type="SAM" id="MobiDB-lite"/>
    </source>
</evidence>
<evidence type="ECO:0000256" key="2">
    <source>
        <dbReference type="ARBA" id="ARBA00023002"/>
    </source>
</evidence>
<keyword evidence="5" id="KW-0472">Membrane</keyword>
<dbReference type="Gene3D" id="3.40.50.720">
    <property type="entry name" value="NAD(P)-binding Rossmann-like Domain"/>
    <property type="match status" value="1"/>
</dbReference>
<comment type="caution">
    <text evidence="7">The sequence shown here is derived from an EMBL/GenBank/DDBJ whole genome shotgun (WGS) entry which is preliminary data.</text>
</comment>
<dbReference type="InterPro" id="IPR057326">
    <property type="entry name" value="KR_dom"/>
</dbReference>
<dbReference type="InterPro" id="IPR036291">
    <property type="entry name" value="NAD(P)-bd_dom_sf"/>
</dbReference>
<protein>
    <submittedName>
        <fullName evidence="7">SDR family oxidoreductase</fullName>
    </submittedName>
</protein>
<evidence type="ECO:0000313" key="8">
    <source>
        <dbReference type="Proteomes" id="UP001500523"/>
    </source>
</evidence>
<comment type="similarity">
    <text evidence="1 3">Belongs to the short-chain dehydrogenases/reductases (SDR) family.</text>
</comment>
<dbReference type="PRINTS" id="PR00081">
    <property type="entry name" value="GDHRDH"/>
</dbReference>
<keyword evidence="5" id="KW-0812">Transmembrane</keyword>
<dbReference type="Pfam" id="PF00106">
    <property type="entry name" value="adh_short"/>
    <property type="match status" value="1"/>
</dbReference>
<name>A0ABP7DEN9_9SPHN</name>
<feature type="region of interest" description="Disordered" evidence="4">
    <location>
        <begin position="256"/>
        <end position="280"/>
    </location>
</feature>
<dbReference type="InterPro" id="IPR020904">
    <property type="entry name" value="Sc_DH/Rdtase_CS"/>
</dbReference>
<keyword evidence="5" id="KW-1133">Transmembrane helix</keyword>
<dbReference type="PROSITE" id="PS00061">
    <property type="entry name" value="ADH_SHORT"/>
    <property type="match status" value="1"/>
</dbReference>
<proteinExistence type="inferred from homology"/>
<evidence type="ECO:0000313" key="7">
    <source>
        <dbReference type="EMBL" id="GAA3703433.1"/>
    </source>
</evidence>
<evidence type="ECO:0000256" key="3">
    <source>
        <dbReference type="RuleBase" id="RU000363"/>
    </source>
</evidence>
<dbReference type="SUPFAM" id="SSF51735">
    <property type="entry name" value="NAD(P)-binding Rossmann-fold domains"/>
    <property type="match status" value="1"/>
</dbReference>
<organism evidence="7 8">
    <name type="scientific">Sphingomonas cynarae</name>
    <dbReference type="NCBI Taxonomy" id="930197"/>
    <lineage>
        <taxon>Bacteria</taxon>
        <taxon>Pseudomonadati</taxon>
        <taxon>Pseudomonadota</taxon>
        <taxon>Alphaproteobacteria</taxon>
        <taxon>Sphingomonadales</taxon>
        <taxon>Sphingomonadaceae</taxon>
        <taxon>Sphingomonas</taxon>
    </lineage>
</organism>
<dbReference type="Proteomes" id="UP001500523">
    <property type="component" value="Unassembled WGS sequence"/>
</dbReference>
<gene>
    <name evidence="7" type="ORF">GCM10022268_11390</name>
</gene>
<evidence type="ECO:0000256" key="1">
    <source>
        <dbReference type="ARBA" id="ARBA00006484"/>
    </source>
</evidence>
<dbReference type="InterPro" id="IPR002347">
    <property type="entry name" value="SDR_fam"/>
</dbReference>
<dbReference type="PANTHER" id="PTHR44196:SF1">
    <property type="entry name" value="DEHYDROGENASE_REDUCTASE SDR FAMILY MEMBER 7B"/>
    <property type="match status" value="1"/>
</dbReference>
<sequence length="330" mass="34641">MTGGSAGIGLATAERLAKAGWQVAIIARDQERLDAARAMLAAHGTAILAISADVADAEALDAAADRIEWELGPIGAWVNNAMSTVVAPADRITPAEYQRVTATTYLSQVYGTLAALRHMKPRGHGAIVQVSSGLGIRAVPLQAAYCAAKFAVSGFTDALRAELIGDKVPVTLSVVYLPAVNTPQPGWARNHTGREQVLPDPLFDPRLCAEAIVSAIDDPQREIWVGRSTLQMAIAQALVPNFADRQASGFAEQQLGDATGSKTGNLDAPVPGPARIDGDATDRAISNRHEFFTSRQRDMLKIGIGGGIAGLGALAGIGLSHLWSRSNRNA</sequence>
<dbReference type="EMBL" id="BAABBF010000002">
    <property type="protein sequence ID" value="GAA3703433.1"/>
    <property type="molecule type" value="Genomic_DNA"/>
</dbReference>
<feature type="domain" description="Ketoreductase" evidence="6">
    <location>
        <begin position="2"/>
        <end position="183"/>
    </location>
</feature>
<evidence type="ECO:0000256" key="5">
    <source>
        <dbReference type="SAM" id="Phobius"/>
    </source>
</evidence>
<reference evidence="8" key="1">
    <citation type="journal article" date="2019" name="Int. J. Syst. Evol. Microbiol.">
        <title>The Global Catalogue of Microorganisms (GCM) 10K type strain sequencing project: providing services to taxonomists for standard genome sequencing and annotation.</title>
        <authorList>
            <consortium name="The Broad Institute Genomics Platform"/>
            <consortium name="The Broad Institute Genome Sequencing Center for Infectious Disease"/>
            <person name="Wu L."/>
            <person name="Ma J."/>
        </authorList>
    </citation>
    <scope>NUCLEOTIDE SEQUENCE [LARGE SCALE GENOMIC DNA]</scope>
    <source>
        <strain evidence="8">JCM 17498</strain>
    </source>
</reference>
<feature type="transmembrane region" description="Helical" evidence="5">
    <location>
        <begin position="302"/>
        <end position="323"/>
    </location>
</feature>
<keyword evidence="8" id="KW-1185">Reference proteome</keyword>
<dbReference type="PANTHER" id="PTHR44196">
    <property type="entry name" value="DEHYDROGENASE/REDUCTASE SDR FAMILY MEMBER 7B"/>
    <property type="match status" value="1"/>
</dbReference>
<dbReference type="PRINTS" id="PR00080">
    <property type="entry name" value="SDRFAMILY"/>
</dbReference>
<dbReference type="NCBIfam" id="NF005495">
    <property type="entry name" value="PRK07109.1"/>
    <property type="match status" value="1"/>
</dbReference>
<accession>A0ABP7DEN9</accession>
<evidence type="ECO:0000259" key="6">
    <source>
        <dbReference type="SMART" id="SM00822"/>
    </source>
</evidence>
<dbReference type="SMART" id="SM00822">
    <property type="entry name" value="PKS_KR"/>
    <property type="match status" value="1"/>
</dbReference>